<comment type="caution">
    <text evidence="2">The sequence shown here is derived from an EMBL/GenBank/DDBJ whole genome shotgun (WGS) entry which is preliminary data.</text>
</comment>
<dbReference type="GO" id="GO:0051537">
    <property type="term" value="F:2 iron, 2 sulfur cluster binding"/>
    <property type="evidence" value="ECO:0007669"/>
    <property type="project" value="InterPro"/>
</dbReference>
<organism evidence="2 3">
    <name type="scientific">Devosia epidermidihirudinis</name>
    <dbReference type="NCBI Taxonomy" id="1293439"/>
    <lineage>
        <taxon>Bacteria</taxon>
        <taxon>Pseudomonadati</taxon>
        <taxon>Pseudomonadota</taxon>
        <taxon>Alphaproteobacteria</taxon>
        <taxon>Hyphomicrobiales</taxon>
        <taxon>Devosiaceae</taxon>
        <taxon>Devosia</taxon>
    </lineage>
</organism>
<dbReference type="InterPro" id="IPR023998">
    <property type="entry name" value="FCR-like"/>
</dbReference>
<sequence length="262" mass="28428">MTTRSYLFAPNDEASATTRLIATAASLTGFMKGAPGGPLPGWHVPGADNSQLLGGLYDHLRLTYPKAGPAFWAVRLWTNLIWQPAYLAVISVHAHAAVPPLSGLSQSARGLYVDGYRLPNAAQWSGSVEEMIERAGSELGTITAAMLEEVNAFARLKPLPARRLLADRMLSLMVRLGQWQRHLPPATIRAYSDQWLAVLGLTGQGDLESVFLPGGREILIVARKGCCLDYRIDPDKLCATCPKQDNALRVARQTANALAELD</sequence>
<evidence type="ECO:0000259" key="1">
    <source>
        <dbReference type="Pfam" id="PF11575"/>
    </source>
</evidence>
<dbReference type="OrthoDB" id="7942745at2"/>
<proteinExistence type="predicted"/>
<dbReference type="PATRIC" id="fig|1293439.3.peg.1362"/>
<accession>A0A0F5Q9Y6</accession>
<dbReference type="InterPro" id="IPR024726">
    <property type="entry name" value="FhuF_C"/>
</dbReference>
<reference evidence="2 3" key="1">
    <citation type="submission" date="2015-03" db="EMBL/GenBank/DDBJ databases">
        <authorList>
            <person name="Lepp D."/>
            <person name="Hassan Y.I."/>
            <person name="Li X.-Z."/>
            <person name="Zhou T."/>
        </authorList>
    </citation>
    <scope>NUCLEOTIDE SEQUENCE [LARGE SCALE GENOMIC DNA]</scope>
    <source>
        <strain evidence="2 3">E84</strain>
    </source>
</reference>
<gene>
    <name evidence="2" type="ORF">WH87_08925</name>
</gene>
<evidence type="ECO:0000313" key="3">
    <source>
        <dbReference type="Proteomes" id="UP000033411"/>
    </source>
</evidence>
<dbReference type="EMBL" id="LANJ01000016">
    <property type="protein sequence ID" value="KKC37807.1"/>
    <property type="molecule type" value="Genomic_DNA"/>
</dbReference>
<dbReference type="AlphaFoldDB" id="A0A0F5Q9Y6"/>
<dbReference type="Proteomes" id="UP000033411">
    <property type="component" value="Unassembled WGS sequence"/>
</dbReference>
<keyword evidence="3" id="KW-1185">Reference proteome</keyword>
<dbReference type="Pfam" id="PF11575">
    <property type="entry name" value="FhuF_C"/>
    <property type="match status" value="1"/>
</dbReference>
<name>A0A0F5Q9Y6_9HYPH</name>
<feature type="domain" description="Ferric siderophore reductase C-terminal" evidence="1">
    <location>
        <begin position="223"/>
        <end position="243"/>
    </location>
</feature>
<dbReference type="NCBIfam" id="TIGR03950">
    <property type="entry name" value="sidero_Fe_reduc"/>
    <property type="match status" value="1"/>
</dbReference>
<dbReference type="STRING" id="1293439.WH87_08925"/>
<evidence type="ECO:0000313" key="2">
    <source>
        <dbReference type="EMBL" id="KKC37807.1"/>
    </source>
</evidence>
<dbReference type="RefSeq" id="WP_046173241.1">
    <property type="nucleotide sequence ID" value="NZ_LANJ01000016.1"/>
</dbReference>
<protein>
    <recommendedName>
        <fullName evidence="1">Ferric siderophore reductase C-terminal domain-containing protein</fullName>
    </recommendedName>
</protein>